<gene>
    <name evidence="1" type="ORF">SAMN00777080_3663</name>
</gene>
<dbReference type="Proteomes" id="UP000192333">
    <property type="component" value="Chromosome I"/>
</dbReference>
<evidence type="ECO:0000313" key="1">
    <source>
        <dbReference type="EMBL" id="SMD45024.1"/>
    </source>
</evidence>
<dbReference type="EMBL" id="LT838813">
    <property type="protein sequence ID" value="SMD45024.1"/>
    <property type="molecule type" value="Genomic_DNA"/>
</dbReference>
<name>A0A1W2H887_9BACT</name>
<dbReference type="AlphaFoldDB" id="A0A1W2H887"/>
<proteinExistence type="predicted"/>
<keyword evidence="2" id="KW-1185">Reference proteome</keyword>
<reference evidence="2" key="1">
    <citation type="submission" date="2017-04" db="EMBL/GenBank/DDBJ databases">
        <authorList>
            <person name="Varghese N."/>
            <person name="Submissions S."/>
        </authorList>
    </citation>
    <scope>NUCLEOTIDE SEQUENCE [LARGE SCALE GENOMIC DNA]</scope>
    <source>
        <strain evidence="2">DSM 16537</strain>
    </source>
</reference>
<protein>
    <submittedName>
        <fullName evidence="1">Uncharacterized protein</fullName>
    </submittedName>
</protein>
<accession>A0A1W2H887</accession>
<organism evidence="1 2">
    <name type="scientific">Aquiflexum balticum DSM 16537</name>
    <dbReference type="NCBI Taxonomy" id="758820"/>
    <lineage>
        <taxon>Bacteria</taxon>
        <taxon>Pseudomonadati</taxon>
        <taxon>Bacteroidota</taxon>
        <taxon>Cytophagia</taxon>
        <taxon>Cytophagales</taxon>
        <taxon>Cyclobacteriaceae</taxon>
        <taxon>Aquiflexum</taxon>
    </lineage>
</organism>
<sequence>MSNKVNKDVKVRLNIRGNKKVRFSHREPYIKMIIF</sequence>
<evidence type="ECO:0000313" key="2">
    <source>
        <dbReference type="Proteomes" id="UP000192333"/>
    </source>
</evidence>